<sequence length="396" mass="44561">MGSSCSDKIDLVQNLLGSEFDELENHKQELRKIIHAWCNIPKSSFKEGRDTLHCQYFYYWLGGTISRILEESSSFPGVISKIYEILPTIVHGEWCRNLCPGIRKEEFGKLKNVYDYYQDYSQIKSKVSKIKDECNGGCRKYLEGIKDDYVDMRSSCLVEMEKKPPYCSVFGGMFGRNSSADPKEPLKLLSKLGTQAECPISTEGQEVAQPNAVNTNDYTSLSTQESSPQAVGQEGKGGTLPSYADNIFFILFYTFDANSSLGSRGETGPSGPAGAQGPSGAPSLPDQPSNGAHNKYYIIIQKYYYWNTHAGDSSTLLVKVLRKEMPLLFLLLSLRTMVLQGKLVLLHKYPRKQRKLKKLKKMELLSPGVVSQVVLLKQQLQRSIQELFLMLQIRTL</sequence>
<evidence type="ECO:0000256" key="1">
    <source>
        <dbReference type="SAM" id="MobiDB-lite"/>
    </source>
</evidence>
<dbReference type="RefSeq" id="XP_019917258.1">
    <property type="nucleotide sequence ID" value="XM_020061578.1"/>
</dbReference>
<dbReference type="KEGG" id="pcot:PCOAH_00047950"/>
<reference evidence="3" key="1">
    <citation type="submission" date="2016-06" db="EMBL/GenBank/DDBJ databases">
        <title>First high quality genome sequence of Plasmodium coatneyi using continuous long reads from single molecule, real-time sequencing.</title>
        <authorList>
            <person name="Chien J.-T."/>
            <person name="Pakala S.B."/>
            <person name="Geraldo J.A."/>
            <person name="Lapp S.A."/>
            <person name="Barnwell J.W."/>
            <person name="Kissinger J.C."/>
            <person name="Galinski M.R."/>
            <person name="Humphrey J.C."/>
        </authorList>
    </citation>
    <scope>NUCLEOTIDE SEQUENCE [LARGE SCALE GENOMIC DNA]</scope>
    <source>
        <strain evidence="3">Hackeri</strain>
    </source>
</reference>
<feature type="region of interest" description="Disordered" evidence="1">
    <location>
        <begin position="202"/>
        <end position="236"/>
    </location>
</feature>
<dbReference type="Pfam" id="PF05795">
    <property type="entry name" value="Plasmodium_Vir"/>
    <property type="match status" value="1"/>
</dbReference>
<feature type="compositionally biased region" description="Polar residues" evidence="1">
    <location>
        <begin position="211"/>
        <end position="230"/>
    </location>
</feature>
<proteinExistence type="predicted"/>
<name>A0A1B1E6F6_9APIC</name>
<organism evidence="2 3">
    <name type="scientific">Plasmodium coatneyi</name>
    <dbReference type="NCBI Taxonomy" id="208452"/>
    <lineage>
        <taxon>Eukaryota</taxon>
        <taxon>Sar</taxon>
        <taxon>Alveolata</taxon>
        <taxon>Apicomplexa</taxon>
        <taxon>Aconoidasida</taxon>
        <taxon>Haemosporida</taxon>
        <taxon>Plasmodiidae</taxon>
        <taxon>Plasmodium</taxon>
    </lineage>
</organism>
<keyword evidence="3" id="KW-1185">Reference proteome</keyword>
<protein>
    <submittedName>
        <fullName evidence="2">KIR-like protein</fullName>
    </submittedName>
</protein>
<evidence type="ECO:0000313" key="2">
    <source>
        <dbReference type="EMBL" id="ANQ10563.1"/>
    </source>
</evidence>
<dbReference type="EMBL" id="CP016251">
    <property type="protein sequence ID" value="ANQ10563.1"/>
    <property type="molecule type" value="Genomic_DNA"/>
</dbReference>
<gene>
    <name evidence="2" type="ORF">PCOAH_00047950</name>
</gene>
<dbReference type="Proteomes" id="UP000092716">
    <property type="component" value="Chromosome 13"/>
</dbReference>
<feature type="compositionally biased region" description="Low complexity" evidence="1">
    <location>
        <begin position="269"/>
        <end position="284"/>
    </location>
</feature>
<dbReference type="VEuPathDB" id="PlasmoDB:PCOAH_00047950"/>
<feature type="region of interest" description="Disordered" evidence="1">
    <location>
        <begin position="263"/>
        <end position="288"/>
    </location>
</feature>
<dbReference type="OrthoDB" id="380569at2759"/>
<dbReference type="GeneID" id="30911526"/>
<dbReference type="InterPro" id="IPR008780">
    <property type="entry name" value="Plasmodium_Vir"/>
</dbReference>
<dbReference type="AlphaFoldDB" id="A0A1B1E6F6"/>
<evidence type="ECO:0000313" key="3">
    <source>
        <dbReference type="Proteomes" id="UP000092716"/>
    </source>
</evidence>
<accession>A0A1B1E6F6</accession>